<evidence type="ECO:0000313" key="2">
    <source>
        <dbReference type="Proteomes" id="UP000708208"/>
    </source>
</evidence>
<gene>
    <name evidence="1" type="ORF">AFUS01_LOCUS4243</name>
</gene>
<dbReference type="AlphaFoldDB" id="A0A8J2J8E7"/>
<reference evidence="1" key="1">
    <citation type="submission" date="2021-06" db="EMBL/GenBank/DDBJ databases">
        <authorList>
            <person name="Hodson N. C."/>
            <person name="Mongue J. A."/>
            <person name="Jaron S. K."/>
        </authorList>
    </citation>
    <scope>NUCLEOTIDE SEQUENCE</scope>
</reference>
<keyword evidence="2" id="KW-1185">Reference proteome</keyword>
<protein>
    <submittedName>
        <fullName evidence="1">Uncharacterized protein</fullName>
    </submittedName>
</protein>
<accession>A0A8J2J8E7</accession>
<sequence>MSKVSASKKKFAVVIYEEKETCVVPLTWVTTDQNNCYWPDVSGPRVASLLTNPNSIPKKTWELRQARVLGRYKTLKSAREAEVKATETSAIEIDSENDEVVPRRRKLKPKLNSVVADLHESEEDPSNLTVVREIRAPSVGLFETTGFQAIQLIGSESNFNGSPLCDATGDSQASSEELIIPIVTSTFGTNTEANAFQIILSGCEPAKSDAATQTDLKGID</sequence>
<evidence type="ECO:0000313" key="1">
    <source>
        <dbReference type="EMBL" id="CAG7700438.1"/>
    </source>
</evidence>
<organism evidence="1 2">
    <name type="scientific">Allacma fusca</name>
    <dbReference type="NCBI Taxonomy" id="39272"/>
    <lineage>
        <taxon>Eukaryota</taxon>
        <taxon>Metazoa</taxon>
        <taxon>Ecdysozoa</taxon>
        <taxon>Arthropoda</taxon>
        <taxon>Hexapoda</taxon>
        <taxon>Collembola</taxon>
        <taxon>Symphypleona</taxon>
        <taxon>Sminthuridae</taxon>
        <taxon>Allacma</taxon>
    </lineage>
</organism>
<dbReference type="EMBL" id="CAJVCH010026386">
    <property type="protein sequence ID" value="CAG7700438.1"/>
    <property type="molecule type" value="Genomic_DNA"/>
</dbReference>
<feature type="non-terminal residue" evidence="1">
    <location>
        <position position="1"/>
    </location>
</feature>
<name>A0A8J2J8E7_9HEXA</name>
<comment type="caution">
    <text evidence="1">The sequence shown here is derived from an EMBL/GenBank/DDBJ whole genome shotgun (WGS) entry which is preliminary data.</text>
</comment>
<proteinExistence type="predicted"/>
<dbReference type="Proteomes" id="UP000708208">
    <property type="component" value="Unassembled WGS sequence"/>
</dbReference>
<dbReference type="OrthoDB" id="7486073at2759"/>